<dbReference type="InterPro" id="IPR002176">
    <property type="entry name" value="X-over_junc_endoDNase_RuvC"/>
</dbReference>
<dbReference type="GO" id="GO:0006310">
    <property type="term" value="P:DNA recombination"/>
    <property type="evidence" value="ECO:0007669"/>
    <property type="project" value="UniProtKB-KW"/>
</dbReference>
<name>A0A6J5SIB4_9CAUD</name>
<dbReference type="GO" id="GO:0003677">
    <property type="term" value="F:DNA binding"/>
    <property type="evidence" value="ECO:0007669"/>
    <property type="project" value="UniProtKB-KW"/>
</dbReference>
<evidence type="ECO:0000256" key="2">
    <source>
        <dbReference type="ARBA" id="ARBA00022763"/>
    </source>
</evidence>
<dbReference type="InterPro" id="IPR036397">
    <property type="entry name" value="RNaseH_sf"/>
</dbReference>
<accession>A0A6J5SIB4</accession>
<sequence>MKTILALDLGTKTGWALTEFGKISSGSEDFKATRFQSADRRFVNFKDWLNKTRDKTLLGKIDVVYFEEVRRHIGVDAAHCYGGFKAILTTFCQENSISFQGMSVGTIKKYITGSGAAKKDKVIAAVRNLGYNPKDDNEADAISLLLAAIAGAKD</sequence>
<evidence type="ECO:0000256" key="1">
    <source>
        <dbReference type="ARBA" id="ARBA00009518"/>
    </source>
</evidence>
<keyword evidence="4" id="KW-0238">DNA-binding</keyword>
<organism evidence="7">
    <name type="scientific">uncultured Caudovirales phage</name>
    <dbReference type="NCBI Taxonomy" id="2100421"/>
    <lineage>
        <taxon>Viruses</taxon>
        <taxon>Duplodnaviria</taxon>
        <taxon>Heunggongvirae</taxon>
        <taxon>Uroviricota</taxon>
        <taxon>Caudoviricetes</taxon>
        <taxon>Peduoviridae</taxon>
        <taxon>Maltschvirus</taxon>
        <taxon>Maltschvirus maltsch</taxon>
    </lineage>
</organism>
<comment type="similarity">
    <text evidence="1">Belongs to the RuvC family.</text>
</comment>
<dbReference type="GO" id="GO:0006281">
    <property type="term" value="P:DNA repair"/>
    <property type="evidence" value="ECO:0007669"/>
    <property type="project" value="UniProtKB-KW"/>
</dbReference>
<dbReference type="Pfam" id="PF02075">
    <property type="entry name" value="RuvC"/>
    <property type="match status" value="1"/>
</dbReference>
<dbReference type="GO" id="GO:0004520">
    <property type="term" value="F:DNA endonuclease activity"/>
    <property type="evidence" value="ECO:0007669"/>
    <property type="project" value="InterPro"/>
</dbReference>
<keyword evidence="2" id="KW-0227">DNA damage</keyword>
<proteinExistence type="inferred from homology"/>
<evidence type="ECO:0000256" key="6">
    <source>
        <dbReference type="ARBA" id="ARBA00023204"/>
    </source>
</evidence>
<gene>
    <name evidence="7" type="ORF">UFOVP1451_14</name>
</gene>
<dbReference type="Gene3D" id="3.30.420.10">
    <property type="entry name" value="Ribonuclease H-like superfamily/Ribonuclease H"/>
    <property type="match status" value="1"/>
</dbReference>
<dbReference type="SUPFAM" id="SSF53098">
    <property type="entry name" value="Ribonuclease H-like"/>
    <property type="match status" value="1"/>
</dbReference>
<keyword evidence="6" id="KW-0234">DNA repair</keyword>
<keyword evidence="5" id="KW-0233">DNA recombination</keyword>
<reference evidence="7" key="1">
    <citation type="submission" date="2020-05" db="EMBL/GenBank/DDBJ databases">
        <authorList>
            <person name="Chiriac C."/>
            <person name="Salcher M."/>
            <person name="Ghai R."/>
            <person name="Kavagutti S V."/>
        </authorList>
    </citation>
    <scope>NUCLEOTIDE SEQUENCE</scope>
</reference>
<evidence type="ECO:0000256" key="4">
    <source>
        <dbReference type="ARBA" id="ARBA00023125"/>
    </source>
</evidence>
<dbReference type="EMBL" id="LR797397">
    <property type="protein sequence ID" value="CAB4213326.1"/>
    <property type="molecule type" value="Genomic_DNA"/>
</dbReference>
<protein>
    <submittedName>
        <fullName evidence="7">Crossover junction endodeoxyribonuclease RuvC</fullName>
    </submittedName>
</protein>
<evidence type="ECO:0000256" key="5">
    <source>
        <dbReference type="ARBA" id="ARBA00023172"/>
    </source>
</evidence>
<evidence type="ECO:0000313" key="7">
    <source>
        <dbReference type="EMBL" id="CAB4213326.1"/>
    </source>
</evidence>
<dbReference type="InterPro" id="IPR012337">
    <property type="entry name" value="RNaseH-like_sf"/>
</dbReference>
<evidence type="ECO:0000256" key="3">
    <source>
        <dbReference type="ARBA" id="ARBA00022842"/>
    </source>
</evidence>
<keyword evidence="3" id="KW-0460">Magnesium</keyword>